<sequence length="540" mass="60044">MTDPSIVATRPVLPVLFSVRGWSEEVNPAYITFVDEIRDRGYEVVDIHIGPRGFEDLGQWSAAVADAVMAQARPDEPLHIMGYCLGGNLLMNALVRFEARGVRPEYVGLIDVRSNAPVDLLRKGLYSLLQVPWSKRVTSQLARLAPPVNEPFGAVLSSVLRRSVRSVIELPKRGWRSKKRRNPAIYDELAIAACWDFSSVTTPVNLYVCDSSLDRFAPGDPSLRTAPRFRGGFVVRRVAGNHENCIEAPNSAGLINAIIADRSVAMTGPVRMPETNPAALPTLFSVRGWTEEVNPAYVTFIDEMRTAGNHVIDIFPSHTGCATFGDWAQRVSDEILQQHDPAAPLDLVAYCLGGSLLTVVVRQLEDQQIDIGYLGLIDVRRDGPETRLAKGLDSLYQVPWSYRLRLQLLRLIPPDREAFGAVLSSVVHRSARSVRELPARGWRSRKRQNPLIHEQMLINFRWQFAATTTPVHSYNTVHSVFRRPDNDLSLGMSIRFRGGFAITEIGGTHENCIEPPHSAELIERIAADRHAVLAGVGVFQ</sequence>
<name>A0A6J7K1I0_9ZZZZ</name>
<protein>
    <submittedName>
        <fullName evidence="1">Unannotated protein</fullName>
    </submittedName>
</protein>
<dbReference type="AlphaFoldDB" id="A0A6J7K1I0"/>
<gene>
    <name evidence="1" type="ORF">UFOPK3733_01716</name>
</gene>
<proteinExistence type="predicted"/>
<reference evidence="1" key="1">
    <citation type="submission" date="2020-05" db="EMBL/GenBank/DDBJ databases">
        <authorList>
            <person name="Chiriac C."/>
            <person name="Salcher M."/>
            <person name="Ghai R."/>
            <person name="Kavagutti S V."/>
        </authorList>
    </citation>
    <scope>NUCLEOTIDE SEQUENCE</scope>
</reference>
<dbReference type="Gene3D" id="3.40.50.1820">
    <property type="entry name" value="alpha/beta hydrolase"/>
    <property type="match status" value="2"/>
</dbReference>
<accession>A0A6J7K1I0</accession>
<dbReference type="EMBL" id="CAFBNC010000106">
    <property type="protein sequence ID" value="CAB4948264.1"/>
    <property type="molecule type" value="Genomic_DNA"/>
</dbReference>
<evidence type="ECO:0000313" key="1">
    <source>
        <dbReference type="EMBL" id="CAB4948264.1"/>
    </source>
</evidence>
<organism evidence="1">
    <name type="scientific">freshwater metagenome</name>
    <dbReference type="NCBI Taxonomy" id="449393"/>
    <lineage>
        <taxon>unclassified sequences</taxon>
        <taxon>metagenomes</taxon>
        <taxon>ecological metagenomes</taxon>
    </lineage>
</organism>
<dbReference type="SUPFAM" id="SSF53474">
    <property type="entry name" value="alpha/beta-Hydrolases"/>
    <property type="match status" value="2"/>
</dbReference>
<dbReference type="InterPro" id="IPR029058">
    <property type="entry name" value="AB_hydrolase_fold"/>
</dbReference>